<proteinExistence type="predicted"/>
<dbReference type="EMBL" id="SGJD01000711">
    <property type="protein sequence ID" value="KAB0403852.1"/>
    <property type="molecule type" value="Genomic_DNA"/>
</dbReference>
<evidence type="ECO:0000256" key="1">
    <source>
        <dbReference type="SAM" id="MobiDB-lite"/>
    </source>
</evidence>
<organism evidence="2 3">
    <name type="scientific">Balaenoptera physalus</name>
    <name type="common">Fin whale</name>
    <name type="synonym">Balaena physalus</name>
    <dbReference type="NCBI Taxonomy" id="9770"/>
    <lineage>
        <taxon>Eukaryota</taxon>
        <taxon>Metazoa</taxon>
        <taxon>Chordata</taxon>
        <taxon>Craniata</taxon>
        <taxon>Vertebrata</taxon>
        <taxon>Euteleostomi</taxon>
        <taxon>Mammalia</taxon>
        <taxon>Eutheria</taxon>
        <taxon>Laurasiatheria</taxon>
        <taxon>Artiodactyla</taxon>
        <taxon>Whippomorpha</taxon>
        <taxon>Cetacea</taxon>
        <taxon>Mysticeti</taxon>
        <taxon>Balaenopteridae</taxon>
        <taxon>Balaenoptera</taxon>
    </lineage>
</organism>
<accession>A0A6A1Q634</accession>
<name>A0A6A1Q634_BALPH</name>
<dbReference type="AlphaFoldDB" id="A0A6A1Q634"/>
<evidence type="ECO:0000313" key="3">
    <source>
        <dbReference type="Proteomes" id="UP000437017"/>
    </source>
</evidence>
<feature type="region of interest" description="Disordered" evidence="1">
    <location>
        <begin position="1"/>
        <end position="23"/>
    </location>
</feature>
<protein>
    <submittedName>
        <fullName evidence="2">Uncharacterized protein</fullName>
    </submittedName>
</protein>
<reference evidence="2 3" key="1">
    <citation type="journal article" date="2019" name="PLoS ONE">
        <title>Genomic analyses reveal an absence of contemporary introgressive admixture between fin whales and blue whales, despite known hybrids.</title>
        <authorList>
            <person name="Westbury M.V."/>
            <person name="Petersen B."/>
            <person name="Lorenzen E.D."/>
        </authorList>
    </citation>
    <scope>NUCLEOTIDE SEQUENCE [LARGE SCALE GENOMIC DNA]</scope>
    <source>
        <strain evidence="2">FinWhale-01</strain>
    </source>
</reference>
<comment type="caution">
    <text evidence="2">The sequence shown here is derived from an EMBL/GenBank/DDBJ whole genome shotgun (WGS) entry which is preliminary data.</text>
</comment>
<keyword evidence="3" id="KW-1185">Reference proteome</keyword>
<dbReference type="Proteomes" id="UP000437017">
    <property type="component" value="Unassembled WGS sequence"/>
</dbReference>
<gene>
    <name evidence="2" type="ORF">E2I00_018964</name>
</gene>
<sequence>MNSTRPLVRSSRPGAAPAVQGHKALDMEKRETLLALEQAEITSKYEQRPLSRGTCGCRYVFCLALAPPTGNEGAGPAVRPGYKTDRAGCDTRFLKSHRVPGALRHQVGSQGPPGRGQGRGPGVAGCPTPGLAEP</sequence>
<feature type="compositionally biased region" description="Gly residues" evidence="1">
    <location>
        <begin position="111"/>
        <end position="123"/>
    </location>
</feature>
<evidence type="ECO:0000313" key="2">
    <source>
        <dbReference type="EMBL" id="KAB0403852.1"/>
    </source>
</evidence>
<feature type="region of interest" description="Disordered" evidence="1">
    <location>
        <begin position="96"/>
        <end position="134"/>
    </location>
</feature>